<keyword evidence="1" id="KW-0472">Membrane</keyword>
<evidence type="ECO:0008006" key="4">
    <source>
        <dbReference type="Google" id="ProtNLM"/>
    </source>
</evidence>
<dbReference type="STRING" id="1798373.A2154_02940"/>
<proteinExistence type="predicted"/>
<comment type="caution">
    <text evidence="2">The sequence shown here is derived from an EMBL/GenBank/DDBJ whole genome shotgun (WGS) entry which is preliminary data.</text>
</comment>
<organism evidence="2 3">
    <name type="scientific">Candidatus Gottesmanbacteria bacterium RBG_16_43_7</name>
    <dbReference type="NCBI Taxonomy" id="1798373"/>
    <lineage>
        <taxon>Bacteria</taxon>
        <taxon>Candidatus Gottesmaniibacteriota</taxon>
    </lineage>
</organism>
<feature type="transmembrane region" description="Helical" evidence="1">
    <location>
        <begin position="12"/>
        <end position="38"/>
    </location>
</feature>
<keyword evidence="1" id="KW-1133">Transmembrane helix</keyword>
<evidence type="ECO:0000313" key="2">
    <source>
        <dbReference type="EMBL" id="OGG08914.1"/>
    </source>
</evidence>
<dbReference type="PROSITE" id="PS00409">
    <property type="entry name" value="PROKAR_NTER_METHYL"/>
    <property type="match status" value="1"/>
</dbReference>
<reference evidence="2 3" key="1">
    <citation type="journal article" date="2016" name="Nat. Commun.">
        <title>Thousands of microbial genomes shed light on interconnected biogeochemical processes in an aquifer system.</title>
        <authorList>
            <person name="Anantharaman K."/>
            <person name="Brown C.T."/>
            <person name="Hug L.A."/>
            <person name="Sharon I."/>
            <person name="Castelle C.J."/>
            <person name="Probst A.J."/>
            <person name="Thomas B.C."/>
            <person name="Singh A."/>
            <person name="Wilkins M.J."/>
            <person name="Karaoz U."/>
            <person name="Brodie E.L."/>
            <person name="Williams K.H."/>
            <person name="Hubbard S.S."/>
            <person name="Banfield J.F."/>
        </authorList>
    </citation>
    <scope>NUCLEOTIDE SEQUENCE [LARGE SCALE GENOMIC DNA]</scope>
</reference>
<protein>
    <recommendedName>
        <fullName evidence="4">Type II secretion system protein J</fullName>
    </recommendedName>
</protein>
<evidence type="ECO:0000313" key="3">
    <source>
        <dbReference type="Proteomes" id="UP000176854"/>
    </source>
</evidence>
<dbReference type="InterPro" id="IPR012902">
    <property type="entry name" value="N_methyl_site"/>
</dbReference>
<gene>
    <name evidence="2" type="ORF">A2154_02940</name>
</gene>
<dbReference type="Proteomes" id="UP000176854">
    <property type="component" value="Unassembled WGS sequence"/>
</dbReference>
<keyword evidence="1" id="KW-0812">Transmembrane</keyword>
<dbReference type="EMBL" id="MFJC01000039">
    <property type="protein sequence ID" value="OGG08914.1"/>
    <property type="molecule type" value="Genomic_DNA"/>
</dbReference>
<dbReference type="AlphaFoldDB" id="A0A1F5Z9B2"/>
<sequence>MKKVQTNSSGLTLIEITLSMSIFGILIVSVVALLIYYLKNYSFSFAEHESVSTTQTAITTMIREIRELRKSQTGSWPIVEALDNSFTFYSDVTNDGQADRVRYFLSGHDLTKGVIEPTGLPAMYVPENEVFYNISSNVQSQGLPLFTYYNGDWPADQIQNPLIPEPRTYQTRFIRVYLRIAGTVASDAAPFEISTGTMLQNLKDNL</sequence>
<evidence type="ECO:0000256" key="1">
    <source>
        <dbReference type="SAM" id="Phobius"/>
    </source>
</evidence>
<accession>A0A1F5Z9B2</accession>
<name>A0A1F5Z9B2_9BACT</name>